<evidence type="ECO:0000313" key="8">
    <source>
        <dbReference type="EMBL" id="VDP54688.1"/>
    </source>
</evidence>
<dbReference type="AlphaFoldDB" id="A0A183KFZ5"/>
<dbReference type="Proteomes" id="UP000279833">
    <property type="component" value="Unassembled WGS sequence"/>
</dbReference>
<comment type="subcellular location">
    <subcellularLocation>
        <location evidence="1">Cytoplasm</location>
        <location evidence="1">Cytoskeleton</location>
        <location evidence="1">Cilium axoneme</location>
    </subcellularLocation>
</comment>
<evidence type="ECO:0000259" key="6">
    <source>
        <dbReference type="Pfam" id="PF10629"/>
    </source>
</evidence>
<dbReference type="STRING" id="6186.A0A183KFZ5"/>
<dbReference type="InterPro" id="IPR055215">
    <property type="entry name" value="SPMIP5_dom"/>
</dbReference>
<dbReference type="PANTHER" id="PTHR22146:SF17">
    <property type="entry name" value="PROTEIN FAM166B-LIKE PROTEIN"/>
    <property type="match status" value="1"/>
</dbReference>
<dbReference type="EMBL" id="UZAK01036279">
    <property type="protein sequence ID" value="VDP54688.1"/>
    <property type="molecule type" value="Genomic_DNA"/>
</dbReference>
<dbReference type="WBParaSite" id="SCUD_0001394401-mRNA-1">
    <property type="protein sequence ID" value="SCUD_0001394401-mRNA-1"/>
    <property type="gene ID" value="SCUD_0001394401"/>
</dbReference>
<dbReference type="PANTHER" id="PTHR22146">
    <property type="entry name" value="CAT EYE SYNDROME CRITICAL REGION PROTEIN 6"/>
    <property type="match status" value="1"/>
</dbReference>
<evidence type="ECO:0000313" key="9">
    <source>
        <dbReference type="Proteomes" id="UP000279833"/>
    </source>
</evidence>
<dbReference type="GO" id="GO:0005930">
    <property type="term" value="C:axoneme"/>
    <property type="evidence" value="ECO:0007669"/>
    <property type="project" value="UniProtKB-SubCell"/>
</dbReference>
<comment type="similarity">
    <text evidence="5">Belongs to the CIMIP2 family.</text>
</comment>
<dbReference type="Pfam" id="PF10629">
    <property type="entry name" value="CMI2B-like"/>
    <property type="match status" value="1"/>
</dbReference>
<organism evidence="10">
    <name type="scientific">Schistosoma curassoni</name>
    <dbReference type="NCBI Taxonomy" id="6186"/>
    <lineage>
        <taxon>Eukaryota</taxon>
        <taxon>Metazoa</taxon>
        <taxon>Spiralia</taxon>
        <taxon>Lophotrochozoa</taxon>
        <taxon>Platyhelminthes</taxon>
        <taxon>Trematoda</taxon>
        <taxon>Digenea</taxon>
        <taxon>Strigeidida</taxon>
        <taxon>Schistosomatoidea</taxon>
        <taxon>Schistosomatidae</taxon>
        <taxon>Schistosoma</taxon>
    </lineage>
</organism>
<keyword evidence="4" id="KW-0966">Cell projection</keyword>
<keyword evidence="9" id="KW-1185">Reference proteome</keyword>
<evidence type="ECO:0000256" key="2">
    <source>
        <dbReference type="ARBA" id="ARBA00022490"/>
    </source>
</evidence>
<dbReference type="GO" id="GO:0015630">
    <property type="term" value="C:microtubule cytoskeleton"/>
    <property type="evidence" value="ECO:0007669"/>
    <property type="project" value="UniProtKB-ARBA"/>
</dbReference>
<evidence type="ECO:0000256" key="5">
    <source>
        <dbReference type="ARBA" id="ARBA00035661"/>
    </source>
</evidence>
<reference evidence="10" key="1">
    <citation type="submission" date="2016-06" db="UniProtKB">
        <authorList>
            <consortium name="WormBaseParasite"/>
        </authorList>
    </citation>
    <scope>IDENTIFICATION</scope>
</reference>
<name>A0A183KFZ5_9TREM</name>
<evidence type="ECO:0000256" key="1">
    <source>
        <dbReference type="ARBA" id="ARBA00004430"/>
    </source>
</evidence>
<keyword evidence="2" id="KW-0963">Cytoplasm</keyword>
<evidence type="ECO:0000259" key="7">
    <source>
        <dbReference type="Pfam" id="PF22573"/>
    </source>
</evidence>
<feature type="domain" description="Ciliary microtubule inner protein 2A-C-like" evidence="6">
    <location>
        <begin position="26"/>
        <end position="55"/>
    </location>
</feature>
<accession>A0A183KFZ5</accession>
<gene>
    <name evidence="8" type="ORF">SCUD_LOCUS13941</name>
</gene>
<proteinExistence type="inferred from homology"/>
<dbReference type="Pfam" id="PF22573">
    <property type="entry name" value="SPMIP5"/>
    <property type="match status" value="1"/>
</dbReference>
<feature type="domain" description="Sperm-associated microtubule inner protein 5" evidence="7">
    <location>
        <begin position="193"/>
        <end position="234"/>
    </location>
</feature>
<keyword evidence="3" id="KW-0206">Cytoskeleton</keyword>
<evidence type="ECO:0000313" key="10">
    <source>
        <dbReference type="WBParaSite" id="SCUD_0001394401-mRNA-1"/>
    </source>
</evidence>
<reference evidence="8 9" key="2">
    <citation type="submission" date="2018-11" db="EMBL/GenBank/DDBJ databases">
        <authorList>
            <consortium name="Pathogen Informatics"/>
        </authorList>
    </citation>
    <scope>NUCLEOTIDE SEQUENCE [LARGE SCALE GENOMIC DNA]</scope>
    <source>
        <strain evidence="8">Dakar</strain>
        <strain evidence="9">Dakar, Senegal</strain>
    </source>
</reference>
<evidence type="ECO:0000256" key="3">
    <source>
        <dbReference type="ARBA" id="ARBA00023212"/>
    </source>
</evidence>
<evidence type="ECO:0000256" key="4">
    <source>
        <dbReference type="ARBA" id="ARBA00023273"/>
    </source>
</evidence>
<dbReference type="InterPro" id="IPR018902">
    <property type="entry name" value="CMI2A-C-like_dom"/>
</dbReference>
<sequence>MTTIEYGGGPSLEQRRAFANLESGGHVPGYMGFCPQFKYRYGHTFGKETSDIAKDLPYYSGPRIQEPLRFYRVTDENRKFENSRSNYKDHVSERMLPKATGDNKYTGEMIPGYSGDIPQMNFKFGRTYRTLSEECVDQLVREYKSAEMKRNKLKESSNVLTNLHPIAHDPLVKNHLNIWADDMVKKNSGVDSNKRTTEPPIPGYKGFIPRMDTTEHGLAKRFHEAAQSSLETFRAECKNHFDHIDMPVTRLDTCSRPRTSIPYKPKSNYYSARIFHQEGMIPDYEGHIHGYQYHVGKNFGNTTRDLEVCAHPYSCYGEYVKLKDLTSKYLS</sequence>
<protein>
    <submittedName>
        <fullName evidence="10">UPF0602 protein C4orf47 homolog</fullName>
    </submittedName>
</protein>